<name>A0ABR4NFU3_9FUNG</name>
<accession>A0ABR4NFU3</accession>
<dbReference type="InterPro" id="IPR051213">
    <property type="entry name" value="START_lipid_transfer"/>
</dbReference>
<dbReference type="Proteomes" id="UP001527925">
    <property type="component" value="Unassembled WGS sequence"/>
</dbReference>
<dbReference type="EMBL" id="JADGIZ020000006">
    <property type="protein sequence ID" value="KAL2918396.1"/>
    <property type="molecule type" value="Genomic_DNA"/>
</dbReference>
<protein>
    <recommendedName>
        <fullName evidence="3">START domain-containing protein</fullName>
    </recommendedName>
</protein>
<feature type="signal peptide" evidence="2">
    <location>
        <begin position="1"/>
        <end position="18"/>
    </location>
</feature>
<evidence type="ECO:0000259" key="3">
    <source>
        <dbReference type="PROSITE" id="PS50848"/>
    </source>
</evidence>
<dbReference type="CDD" id="cd00177">
    <property type="entry name" value="START"/>
    <property type="match status" value="1"/>
</dbReference>
<feature type="domain" description="START" evidence="3">
    <location>
        <begin position="218"/>
        <end position="336"/>
    </location>
</feature>
<sequence>MTRLRVVLVLAALAAAWAAAPPRLRLQAVQFVMKRIGPSSASATDRSGDDGDASAAGQVDASKAPSQTSSGEHELVEEPALTLLGVADLLALAEQRAIRTTATAAVAAPAHRHAHAAATGLALLAELEPLGRGWRSASDADVPATSAVSSAAAAAAAATAFATAAAAAATTATSGSGVRISTLTLPDLALPFVRGDGILFGSHTLQEALSVVRSGAARKLWDPRFDSAHVIEYLSTSDFVMYSVQKGTFPVAARDLVTVSSVAWAGAHKMVYNSVSVRDPGAPADGVAGRVRAAVMVAGWILEKSDFGVKAAYIVHVDPKGTVPTCASAAMLERVVAVQAAEMDADTDADADAAALMKLVQVQTPTCIANVAKYLETKGPLPFLFRDDRLGPSADVVLLREELVDGSVHLEYTTTIPASHTPTPRAVTESVAAAAAAAAASAASAVTAPVARAAAAGGAAASTPAGRPRAMLPQPAGVKFGRIVVALPTQSFILGAAASMSAYVAATPAGPRTSADLQPDAALCGARKVAADELRGLVSTSTAHAIEFWVSSAAPAGATIHVEIMIDMHSGGVLFNGARLA</sequence>
<organism evidence="4 5">
    <name type="scientific">Polyrhizophydium stewartii</name>
    <dbReference type="NCBI Taxonomy" id="2732419"/>
    <lineage>
        <taxon>Eukaryota</taxon>
        <taxon>Fungi</taxon>
        <taxon>Fungi incertae sedis</taxon>
        <taxon>Chytridiomycota</taxon>
        <taxon>Chytridiomycota incertae sedis</taxon>
        <taxon>Chytridiomycetes</taxon>
        <taxon>Rhizophydiales</taxon>
        <taxon>Rhizophydiales incertae sedis</taxon>
        <taxon>Polyrhizophydium</taxon>
    </lineage>
</organism>
<dbReference type="PROSITE" id="PS50848">
    <property type="entry name" value="START"/>
    <property type="match status" value="1"/>
</dbReference>
<dbReference type="SUPFAM" id="SSF55961">
    <property type="entry name" value="Bet v1-like"/>
    <property type="match status" value="1"/>
</dbReference>
<dbReference type="Pfam" id="PF01852">
    <property type="entry name" value="START"/>
    <property type="match status" value="1"/>
</dbReference>
<gene>
    <name evidence="4" type="ORF">HK105_201796</name>
</gene>
<reference evidence="4 5" key="1">
    <citation type="submission" date="2023-09" db="EMBL/GenBank/DDBJ databases">
        <title>Pangenome analysis of Batrachochytrium dendrobatidis and related Chytrids.</title>
        <authorList>
            <person name="Yacoub M.N."/>
            <person name="Stajich J.E."/>
            <person name="James T.Y."/>
        </authorList>
    </citation>
    <scope>NUCLEOTIDE SEQUENCE [LARGE SCALE GENOMIC DNA]</scope>
    <source>
        <strain evidence="4 5">JEL0888</strain>
    </source>
</reference>
<keyword evidence="5" id="KW-1185">Reference proteome</keyword>
<feature type="region of interest" description="Disordered" evidence="1">
    <location>
        <begin position="39"/>
        <end position="74"/>
    </location>
</feature>
<feature type="chain" id="PRO_5045124376" description="START domain-containing protein" evidence="2">
    <location>
        <begin position="19"/>
        <end position="581"/>
    </location>
</feature>
<evidence type="ECO:0000313" key="5">
    <source>
        <dbReference type="Proteomes" id="UP001527925"/>
    </source>
</evidence>
<feature type="compositionally biased region" description="Low complexity" evidence="1">
    <location>
        <begin position="53"/>
        <end position="62"/>
    </location>
</feature>
<evidence type="ECO:0000256" key="2">
    <source>
        <dbReference type="SAM" id="SignalP"/>
    </source>
</evidence>
<evidence type="ECO:0000313" key="4">
    <source>
        <dbReference type="EMBL" id="KAL2918396.1"/>
    </source>
</evidence>
<dbReference type="PANTHER" id="PTHR19308:SF14">
    <property type="entry name" value="START DOMAIN-CONTAINING PROTEIN"/>
    <property type="match status" value="1"/>
</dbReference>
<dbReference type="PANTHER" id="PTHR19308">
    <property type="entry name" value="PHOSPHATIDYLCHOLINE TRANSFER PROTEIN"/>
    <property type="match status" value="1"/>
</dbReference>
<comment type="caution">
    <text evidence="4">The sequence shown here is derived from an EMBL/GenBank/DDBJ whole genome shotgun (WGS) entry which is preliminary data.</text>
</comment>
<evidence type="ECO:0000256" key="1">
    <source>
        <dbReference type="SAM" id="MobiDB-lite"/>
    </source>
</evidence>
<dbReference type="Gene3D" id="3.30.530.20">
    <property type="match status" value="1"/>
</dbReference>
<proteinExistence type="predicted"/>
<keyword evidence="2" id="KW-0732">Signal</keyword>
<dbReference type="InterPro" id="IPR023393">
    <property type="entry name" value="START-like_dom_sf"/>
</dbReference>
<dbReference type="InterPro" id="IPR002913">
    <property type="entry name" value="START_lipid-bd_dom"/>
</dbReference>